<evidence type="ECO:0000256" key="2">
    <source>
        <dbReference type="SAM" id="Phobius"/>
    </source>
</evidence>
<keyword evidence="4" id="KW-1185">Reference proteome</keyword>
<name>A0A939JPD4_9ACTN</name>
<proteinExistence type="predicted"/>
<organism evidence="3 4">
    <name type="scientific">Streptomyces triculaminicus</name>
    <dbReference type="NCBI Taxonomy" id="2816232"/>
    <lineage>
        <taxon>Bacteria</taxon>
        <taxon>Bacillati</taxon>
        <taxon>Actinomycetota</taxon>
        <taxon>Actinomycetes</taxon>
        <taxon>Kitasatosporales</taxon>
        <taxon>Streptomycetaceae</taxon>
        <taxon>Streptomyces</taxon>
    </lineage>
</organism>
<keyword evidence="2" id="KW-0812">Transmembrane</keyword>
<keyword evidence="2" id="KW-0472">Membrane</keyword>
<feature type="transmembrane region" description="Helical" evidence="2">
    <location>
        <begin position="21"/>
        <end position="39"/>
    </location>
</feature>
<keyword evidence="2" id="KW-1133">Transmembrane helix</keyword>
<evidence type="ECO:0000256" key="1">
    <source>
        <dbReference type="SAM" id="MobiDB-lite"/>
    </source>
</evidence>
<gene>
    <name evidence="3" type="ORF">J1792_26930</name>
</gene>
<dbReference type="Proteomes" id="UP000664781">
    <property type="component" value="Unassembled WGS sequence"/>
</dbReference>
<evidence type="ECO:0000313" key="4">
    <source>
        <dbReference type="Proteomes" id="UP000664781"/>
    </source>
</evidence>
<dbReference type="EMBL" id="JAFMOF010000004">
    <property type="protein sequence ID" value="MBO0656276.1"/>
    <property type="molecule type" value="Genomic_DNA"/>
</dbReference>
<evidence type="ECO:0000313" key="3">
    <source>
        <dbReference type="EMBL" id="MBO0656276.1"/>
    </source>
</evidence>
<sequence>MSQQPLAEPKGGKKWKKGCGGCAVAAALIAVILVVAAIASSGGGKESAGKTGSDSRGSASDAPAATKPRTVLSESGNGIKSTAKFTVSGDWDLRYTFDCSSFGNSGNFIVSEGQALGAVLVNALAAKGDDVTHLHDGGTKHLEINSECSWTVQVVDLP</sequence>
<protein>
    <submittedName>
        <fullName evidence="3">Uncharacterized protein</fullName>
    </submittedName>
</protein>
<dbReference type="RefSeq" id="WP_143587843.1">
    <property type="nucleotide sequence ID" value="NZ_JAFMOF010000004.1"/>
</dbReference>
<dbReference type="AlphaFoldDB" id="A0A939JPD4"/>
<comment type="caution">
    <text evidence="3">The sequence shown here is derived from an EMBL/GenBank/DDBJ whole genome shotgun (WGS) entry which is preliminary data.</text>
</comment>
<reference evidence="3" key="1">
    <citation type="submission" date="2021-03" db="EMBL/GenBank/DDBJ databases">
        <title>Streptomyces strains.</title>
        <authorList>
            <person name="Lund M.B."/>
            <person name="Toerring T."/>
        </authorList>
    </citation>
    <scope>NUCLEOTIDE SEQUENCE</scope>
    <source>
        <strain evidence="3">JCM 4242</strain>
    </source>
</reference>
<accession>A0A939JPD4</accession>
<feature type="region of interest" description="Disordered" evidence="1">
    <location>
        <begin position="42"/>
        <end position="76"/>
    </location>
</feature>